<feature type="region of interest" description="Disordered" evidence="1">
    <location>
        <begin position="371"/>
        <end position="394"/>
    </location>
</feature>
<proteinExistence type="predicted"/>
<accession>A0A9P6B270</accession>
<comment type="caution">
    <text evidence="2">The sequence shown here is derived from an EMBL/GenBank/DDBJ whole genome shotgun (WGS) entry which is preliminary data.</text>
</comment>
<dbReference type="Proteomes" id="UP000886523">
    <property type="component" value="Unassembled WGS sequence"/>
</dbReference>
<feature type="region of interest" description="Disordered" evidence="1">
    <location>
        <begin position="1"/>
        <end position="28"/>
    </location>
</feature>
<keyword evidence="3" id="KW-1185">Reference proteome</keyword>
<evidence type="ECO:0000313" key="3">
    <source>
        <dbReference type="Proteomes" id="UP000886523"/>
    </source>
</evidence>
<feature type="compositionally biased region" description="Basic and acidic residues" evidence="1">
    <location>
        <begin position="103"/>
        <end position="114"/>
    </location>
</feature>
<evidence type="ECO:0000313" key="2">
    <source>
        <dbReference type="EMBL" id="KAF9516017.1"/>
    </source>
</evidence>
<reference evidence="2" key="1">
    <citation type="journal article" date="2020" name="Nat. Commun.">
        <title>Large-scale genome sequencing of mycorrhizal fungi provides insights into the early evolution of symbiotic traits.</title>
        <authorList>
            <person name="Miyauchi S."/>
            <person name="Kiss E."/>
            <person name="Kuo A."/>
            <person name="Drula E."/>
            <person name="Kohler A."/>
            <person name="Sanchez-Garcia M."/>
            <person name="Morin E."/>
            <person name="Andreopoulos B."/>
            <person name="Barry K.W."/>
            <person name="Bonito G."/>
            <person name="Buee M."/>
            <person name="Carver A."/>
            <person name="Chen C."/>
            <person name="Cichocki N."/>
            <person name="Clum A."/>
            <person name="Culley D."/>
            <person name="Crous P.W."/>
            <person name="Fauchery L."/>
            <person name="Girlanda M."/>
            <person name="Hayes R.D."/>
            <person name="Keri Z."/>
            <person name="LaButti K."/>
            <person name="Lipzen A."/>
            <person name="Lombard V."/>
            <person name="Magnuson J."/>
            <person name="Maillard F."/>
            <person name="Murat C."/>
            <person name="Nolan M."/>
            <person name="Ohm R.A."/>
            <person name="Pangilinan J."/>
            <person name="Pereira M.F."/>
            <person name="Perotto S."/>
            <person name="Peter M."/>
            <person name="Pfister S."/>
            <person name="Riley R."/>
            <person name="Sitrit Y."/>
            <person name="Stielow J.B."/>
            <person name="Szollosi G."/>
            <person name="Zifcakova L."/>
            <person name="Stursova M."/>
            <person name="Spatafora J.W."/>
            <person name="Tedersoo L."/>
            <person name="Vaario L.M."/>
            <person name="Yamada A."/>
            <person name="Yan M."/>
            <person name="Wang P."/>
            <person name="Xu J."/>
            <person name="Bruns T."/>
            <person name="Baldrian P."/>
            <person name="Vilgalys R."/>
            <person name="Dunand C."/>
            <person name="Henrissat B."/>
            <person name="Grigoriev I.V."/>
            <person name="Hibbett D."/>
            <person name="Nagy L.G."/>
            <person name="Martin F.M."/>
        </authorList>
    </citation>
    <scope>NUCLEOTIDE SEQUENCE</scope>
    <source>
        <strain evidence="2">UP504</strain>
    </source>
</reference>
<gene>
    <name evidence="2" type="ORF">BS47DRAFT_1391114</name>
</gene>
<sequence>MLQGASRAVRTFATRRSPGYPENAGKVVPEAIQRAEARARAPRSSNFEGIDLTSKTAAPIAPGLETYIPTLLPSFRPIVANAPRNAPPPPAVYKIPPAPQRQQPKETKVVAKAENEEEDELDLDEMDDMEPEMVDERTYFTKKEISSLGLARAKELAAEYETQVQEIADFVEEYLGLSDVDLSPFLDPDDYPRNLKRLLRPTPSRLPLELSYSHRPKPVCEIRAFTSKPTPSTREQEIAITKARTAFGLHLGRLPPAVMELAYDPPLTIPEGASTPSTQIDQEPLPDLPAIVDHPPIPLSVQIPSLPGYIRFTREVRGGAYDRLAPKSWKLKESAAIRAAALTVANNGSLGAEDRQKALSLVLSMDQKRSSVRTPSSTVLAPPLRASTVDAPSQ</sequence>
<organism evidence="2 3">
    <name type="scientific">Hydnum rufescens UP504</name>
    <dbReference type="NCBI Taxonomy" id="1448309"/>
    <lineage>
        <taxon>Eukaryota</taxon>
        <taxon>Fungi</taxon>
        <taxon>Dikarya</taxon>
        <taxon>Basidiomycota</taxon>
        <taxon>Agaricomycotina</taxon>
        <taxon>Agaricomycetes</taxon>
        <taxon>Cantharellales</taxon>
        <taxon>Hydnaceae</taxon>
        <taxon>Hydnum</taxon>
    </lineage>
</organism>
<dbReference type="EMBL" id="MU128944">
    <property type="protein sequence ID" value="KAF9516017.1"/>
    <property type="molecule type" value="Genomic_DNA"/>
</dbReference>
<protein>
    <submittedName>
        <fullName evidence="2">Uncharacterized protein</fullName>
    </submittedName>
</protein>
<name>A0A9P6B270_9AGAM</name>
<evidence type="ECO:0000256" key="1">
    <source>
        <dbReference type="SAM" id="MobiDB-lite"/>
    </source>
</evidence>
<dbReference type="AlphaFoldDB" id="A0A9P6B270"/>
<feature type="region of interest" description="Disordered" evidence="1">
    <location>
        <begin position="94"/>
        <end position="121"/>
    </location>
</feature>